<dbReference type="EMBL" id="LT996085">
    <property type="protein sequence ID" value="SPO49457.1"/>
    <property type="molecule type" value="Genomic_DNA"/>
</dbReference>
<accession>A0A1W7QLY2</accession>
<gene>
    <name evidence="1" type="ORF">PLAC02_P51</name>
</gene>
<keyword evidence="1" id="KW-0614">Plasmid</keyword>
<reference evidence="1" key="1">
    <citation type="submission" date="2018-03" db="EMBL/GenBank/DDBJ databases">
        <authorList>
            <person name="Keele B.F."/>
        </authorList>
    </citation>
    <scope>NUCLEOTIDE SEQUENCE</scope>
    <source>
        <strain evidence="1">ACA-DC 1533</strain>
    </source>
</reference>
<protein>
    <recommendedName>
        <fullName evidence="2">Type I toxin-antitoxin system Fst family toxin</fullName>
    </recommendedName>
</protein>
<name>A0A1W7QLY2_9LACO</name>
<dbReference type="InterPro" id="IPR025882">
    <property type="entry name" value="Toxin_Fst"/>
</dbReference>
<dbReference type="RefSeq" id="WP_148266382.1">
    <property type="nucleotide sequence ID" value="NZ_JBHUGU010000004.1"/>
</dbReference>
<geneLocation type="plasmid" evidence="1">
    <name>pLAC2</name>
</geneLocation>
<dbReference type="OrthoDB" id="2233468at2"/>
<dbReference type="Pfam" id="PF13955">
    <property type="entry name" value="Fst_toxin"/>
    <property type="match status" value="1"/>
</dbReference>
<evidence type="ECO:0008006" key="2">
    <source>
        <dbReference type="Google" id="ProtNLM"/>
    </source>
</evidence>
<dbReference type="AlphaFoldDB" id="A0A1W7QLY2"/>
<evidence type="ECO:0000313" key="1">
    <source>
        <dbReference type="EMBL" id="SPO49457.1"/>
    </source>
</evidence>
<organism evidence="1">
    <name type="scientific">Ligilactobacillus acidipiscis</name>
    <dbReference type="NCBI Taxonomy" id="89059"/>
    <lineage>
        <taxon>Bacteria</taxon>
        <taxon>Bacillati</taxon>
        <taxon>Bacillota</taxon>
        <taxon>Bacilli</taxon>
        <taxon>Lactobacillales</taxon>
        <taxon>Lactobacillaceae</taxon>
        <taxon>Ligilactobacillus</taxon>
    </lineage>
</organism>
<dbReference type="NCBIfam" id="NF033608">
    <property type="entry name" value="type_I_tox_Fst"/>
    <property type="match status" value="1"/>
</dbReference>
<sequence>MLHDILSLIVAPIIVGIVIKLFSHWLDESDKDDNR</sequence>
<proteinExistence type="predicted"/>